<keyword evidence="2" id="KW-1185">Reference proteome</keyword>
<dbReference type="InterPro" id="IPR050696">
    <property type="entry name" value="FtsA/MreB"/>
</dbReference>
<protein>
    <submittedName>
        <fullName evidence="1">Competence protein A</fullName>
    </submittedName>
</protein>
<reference evidence="1 2" key="1">
    <citation type="submission" date="2015-11" db="EMBL/GenBank/DDBJ databases">
        <title>Genomic analysis of 38 Legionella species identifies large and diverse effector repertoires.</title>
        <authorList>
            <person name="Burstein D."/>
            <person name="Amaro F."/>
            <person name="Zusman T."/>
            <person name="Lifshitz Z."/>
            <person name="Cohen O."/>
            <person name="Gilbert J.A."/>
            <person name="Pupko T."/>
            <person name="Shuman H.A."/>
            <person name="Segal G."/>
        </authorList>
    </citation>
    <scope>NUCLEOTIDE SEQUENCE [LARGE SCALE GENOMIC DNA]</scope>
    <source>
        <strain evidence="1 2">ATCC 51914</strain>
    </source>
</reference>
<name>A0A0W1AN12_9GAMM</name>
<comment type="caution">
    <text evidence="1">The sequence shown here is derived from an EMBL/GenBank/DDBJ whole genome shotgun (WGS) entry which is preliminary data.</text>
</comment>
<proteinExistence type="predicted"/>
<dbReference type="RefSeq" id="WP_058479351.1">
    <property type="nucleotide sequence ID" value="NZ_CAAAIQ010000018.1"/>
</dbReference>
<dbReference type="EMBL" id="LNZB01000009">
    <property type="protein sequence ID" value="KTD82579.1"/>
    <property type="molecule type" value="Genomic_DNA"/>
</dbReference>
<gene>
    <name evidence="1" type="ORF">Lwal_0508</name>
</gene>
<dbReference type="Proteomes" id="UP000054729">
    <property type="component" value="Unassembled WGS sequence"/>
</dbReference>
<dbReference type="OrthoDB" id="5296002at2"/>
<evidence type="ECO:0000313" key="2">
    <source>
        <dbReference type="Proteomes" id="UP000054729"/>
    </source>
</evidence>
<dbReference type="Gene3D" id="3.30.1490.300">
    <property type="match status" value="1"/>
</dbReference>
<evidence type="ECO:0000313" key="1">
    <source>
        <dbReference type="EMBL" id="KTD82579.1"/>
    </source>
</evidence>
<accession>A0A0W1AN12</accession>
<organism evidence="1 2">
    <name type="scientific">Legionella waltersii</name>
    <dbReference type="NCBI Taxonomy" id="66969"/>
    <lineage>
        <taxon>Bacteria</taxon>
        <taxon>Pseudomonadati</taxon>
        <taxon>Pseudomonadota</taxon>
        <taxon>Gammaproteobacteria</taxon>
        <taxon>Legionellales</taxon>
        <taxon>Legionellaceae</taxon>
        <taxon>Legionella</taxon>
    </lineage>
</organism>
<dbReference type="PANTHER" id="PTHR32432:SF3">
    <property type="entry name" value="ETHANOLAMINE UTILIZATION PROTEIN EUTJ"/>
    <property type="match status" value="1"/>
</dbReference>
<dbReference type="PATRIC" id="fig|66969.6.peg.545"/>
<dbReference type="PANTHER" id="PTHR32432">
    <property type="entry name" value="CELL DIVISION PROTEIN FTSA-RELATED"/>
    <property type="match status" value="1"/>
</dbReference>
<sequence length="309" mass="35061">MFGGIGRSKSSFPIYSCFWTEHSYSLIGFDKAQKICFSEYHSLSEPSLTLLQKELEHDVNKHRLYGKSIQLILSPSFYQLIQMDAPEAIEESEMAKALRWQLKGLVDYPLNDIAVDAFMIPPHGSGNRRKKVFVAATLQSELLNKIRLFEDCFLNVSSVTIAEMALSALVAYFSTSKETSAIVISFDDDMCQLYVYFQGDLYLCRSLPINKSITEPNSAANHDMLLEIQRSIDYCLMELKLPEPQQILFTPTFYEASDLFLFLQEELGKEVKLIDASPFFQAETTPTETVAHSFYAIGGALMTTRLERV</sequence>
<dbReference type="STRING" id="66969.Lwal_0508"/>
<dbReference type="Gene3D" id="3.30.420.40">
    <property type="match status" value="2"/>
</dbReference>
<dbReference type="AlphaFoldDB" id="A0A0W1AN12"/>